<evidence type="ECO:0008006" key="4">
    <source>
        <dbReference type="Google" id="ProtNLM"/>
    </source>
</evidence>
<feature type="chain" id="PRO_5020026331" description="Secreted protein" evidence="1">
    <location>
        <begin position="26"/>
        <end position="71"/>
    </location>
</feature>
<evidence type="ECO:0000313" key="2">
    <source>
        <dbReference type="EMBL" id="OIW10225.1"/>
    </source>
</evidence>
<dbReference type="Proteomes" id="UP000188354">
    <property type="component" value="Chromosome LG06"/>
</dbReference>
<evidence type="ECO:0000313" key="3">
    <source>
        <dbReference type="Proteomes" id="UP000188354"/>
    </source>
</evidence>
<protein>
    <recommendedName>
        <fullName evidence="4">Secreted protein</fullName>
    </recommendedName>
</protein>
<keyword evidence="3" id="KW-1185">Reference proteome</keyword>
<dbReference type="AlphaFoldDB" id="A0A4P1RGC1"/>
<keyword evidence="1" id="KW-0732">Signal</keyword>
<dbReference type="Gramene" id="OIW10225">
    <property type="protein sequence ID" value="OIW10225"/>
    <property type="gene ID" value="TanjilG_27976"/>
</dbReference>
<gene>
    <name evidence="2" type="ORF">TanjilG_27976</name>
</gene>
<sequence length="71" mass="8413">MKNFQVRGVSSIALMFILLMSRVISRCISMGRRHVRCHDDCHKEHNSTRTHHILVFCNSHRNNHQIVVKLY</sequence>
<dbReference type="EMBL" id="CM007366">
    <property type="protein sequence ID" value="OIW10225.1"/>
    <property type="molecule type" value="Genomic_DNA"/>
</dbReference>
<accession>A0A4P1RGC1</accession>
<reference evidence="2 3" key="1">
    <citation type="journal article" date="2017" name="Plant Biotechnol. J.">
        <title>A comprehensive draft genome sequence for lupin (Lupinus angustifolius), an emerging health food: insights into plant-microbe interactions and legume evolution.</title>
        <authorList>
            <person name="Hane J.K."/>
            <person name="Ming Y."/>
            <person name="Kamphuis L.G."/>
            <person name="Nelson M.N."/>
            <person name="Garg G."/>
            <person name="Atkins C.A."/>
            <person name="Bayer P.E."/>
            <person name="Bravo A."/>
            <person name="Bringans S."/>
            <person name="Cannon S."/>
            <person name="Edwards D."/>
            <person name="Foley R."/>
            <person name="Gao L.L."/>
            <person name="Harrison M.J."/>
            <person name="Huang W."/>
            <person name="Hurgobin B."/>
            <person name="Li S."/>
            <person name="Liu C.W."/>
            <person name="McGrath A."/>
            <person name="Morahan G."/>
            <person name="Murray J."/>
            <person name="Weller J."/>
            <person name="Jian J."/>
            <person name="Singh K.B."/>
        </authorList>
    </citation>
    <scope>NUCLEOTIDE SEQUENCE [LARGE SCALE GENOMIC DNA]</scope>
    <source>
        <strain evidence="3">cv. Tanjil</strain>
        <tissue evidence="2">Whole plant</tissue>
    </source>
</reference>
<evidence type="ECO:0000256" key="1">
    <source>
        <dbReference type="SAM" id="SignalP"/>
    </source>
</evidence>
<proteinExistence type="predicted"/>
<feature type="signal peptide" evidence="1">
    <location>
        <begin position="1"/>
        <end position="25"/>
    </location>
</feature>
<organism evidence="2 3">
    <name type="scientific">Lupinus angustifolius</name>
    <name type="common">Narrow-leaved blue lupine</name>
    <dbReference type="NCBI Taxonomy" id="3871"/>
    <lineage>
        <taxon>Eukaryota</taxon>
        <taxon>Viridiplantae</taxon>
        <taxon>Streptophyta</taxon>
        <taxon>Embryophyta</taxon>
        <taxon>Tracheophyta</taxon>
        <taxon>Spermatophyta</taxon>
        <taxon>Magnoliopsida</taxon>
        <taxon>eudicotyledons</taxon>
        <taxon>Gunneridae</taxon>
        <taxon>Pentapetalae</taxon>
        <taxon>rosids</taxon>
        <taxon>fabids</taxon>
        <taxon>Fabales</taxon>
        <taxon>Fabaceae</taxon>
        <taxon>Papilionoideae</taxon>
        <taxon>50 kb inversion clade</taxon>
        <taxon>genistoids sensu lato</taxon>
        <taxon>core genistoids</taxon>
        <taxon>Genisteae</taxon>
        <taxon>Lupinus</taxon>
    </lineage>
</organism>
<name>A0A4P1RGC1_LUPAN</name>